<dbReference type="STRING" id="390807.SAMN04488095_2814"/>
<evidence type="ECO:0000256" key="1">
    <source>
        <dbReference type="SAM" id="MobiDB-lite"/>
    </source>
</evidence>
<dbReference type="Proteomes" id="UP000199110">
    <property type="component" value="Unassembled WGS sequence"/>
</dbReference>
<gene>
    <name evidence="2" type="ORF">SAMN04488095_2814</name>
</gene>
<dbReference type="RefSeq" id="WP_092781925.1">
    <property type="nucleotide sequence ID" value="NZ_FORA01000003.1"/>
</dbReference>
<accession>A0A1I3R8N6</accession>
<name>A0A1I3R8N6_9RHOB</name>
<dbReference type="EMBL" id="FORA01000003">
    <property type="protein sequence ID" value="SFJ42122.1"/>
    <property type="molecule type" value="Genomic_DNA"/>
</dbReference>
<reference evidence="2 3" key="1">
    <citation type="submission" date="2016-10" db="EMBL/GenBank/DDBJ databases">
        <authorList>
            <person name="de Groot N.N."/>
        </authorList>
    </citation>
    <scope>NUCLEOTIDE SEQUENCE [LARGE SCALE GENOMIC DNA]</scope>
    <source>
        <strain evidence="2 3">DSM 19073</strain>
    </source>
</reference>
<evidence type="ECO:0000313" key="3">
    <source>
        <dbReference type="Proteomes" id="UP000199110"/>
    </source>
</evidence>
<keyword evidence="3" id="KW-1185">Reference proteome</keyword>
<feature type="region of interest" description="Disordered" evidence="1">
    <location>
        <begin position="1"/>
        <end position="26"/>
    </location>
</feature>
<dbReference type="OrthoDB" id="7870971at2"/>
<sequence length="206" mass="22825">MTALALEDFGRGKAPSVPRTESPVETADRFDEGYNAGWDDALAQVEAQQTRVSEQLAERLQMLGREQRAAMATALQTMEPVLRDIFDKLLPHMAERAFLGILMEDLRDLVQRDTESVTIVVAPEEVAALTRLVERADFGSLRVTVEAEAALPMSQALVRWPGQERRIDLEGTLTALDDALETFLETMDRGEAADSHPLDDKEAMNG</sequence>
<organism evidence="2 3">
    <name type="scientific">Jannaschia pohangensis</name>
    <dbReference type="NCBI Taxonomy" id="390807"/>
    <lineage>
        <taxon>Bacteria</taxon>
        <taxon>Pseudomonadati</taxon>
        <taxon>Pseudomonadota</taxon>
        <taxon>Alphaproteobacteria</taxon>
        <taxon>Rhodobacterales</taxon>
        <taxon>Roseobacteraceae</taxon>
        <taxon>Jannaschia</taxon>
    </lineage>
</organism>
<dbReference type="AlphaFoldDB" id="A0A1I3R8N6"/>
<proteinExistence type="predicted"/>
<keyword evidence="2" id="KW-0969">Cilium</keyword>
<keyword evidence="2" id="KW-0966">Cell projection</keyword>
<protein>
    <submittedName>
        <fullName evidence="2">Flagellar assembly protein FliH</fullName>
    </submittedName>
</protein>
<evidence type="ECO:0000313" key="2">
    <source>
        <dbReference type="EMBL" id="SFJ42122.1"/>
    </source>
</evidence>
<keyword evidence="2" id="KW-0282">Flagellum</keyword>